<evidence type="ECO:0000313" key="1">
    <source>
        <dbReference type="EMBL" id="OBU00039.1"/>
    </source>
</evidence>
<dbReference type="OrthoDB" id="3436515at2759"/>
<proteinExistence type="predicted"/>
<evidence type="ECO:0000313" key="2">
    <source>
        <dbReference type="Proteomes" id="UP000091956"/>
    </source>
</evidence>
<name>A0A1B8GW44_9PEZI</name>
<dbReference type="AlphaFoldDB" id="A0A1B8GW44"/>
<dbReference type="RefSeq" id="XP_018133771.1">
    <property type="nucleotide sequence ID" value="XM_018271248.1"/>
</dbReference>
<organism evidence="1 2">
    <name type="scientific">Pseudogymnoascus verrucosus</name>
    <dbReference type="NCBI Taxonomy" id="342668"/>
    <lineage>
        <taxon>Eukaryota</taxon>
        <taxon>Fungi</taxon>
        <taxon>Dikarya</taxon>
        <taxon>Ascomycota</taxon>
        <taxon>Pezizomycotina</taxon>
        <taxon>Leotiomycetes</taxon>
        <taxon>Thelebolales</taxon>
        <taxon>Thelebolaceae</taxon>
        <taxon>Pseudogymnoascus</taxon>
    </lineage>
</organism>
<gene>
    <name evidence="1" type="ORF">VE01_01730</name>
</gene>
<reference evidence="2" key="2">
    <citation type="journal article" date="2018" name="Nat. Commun.">
        <title>Extreme sensitivity to ultraviolet light in the fungal pathogen causing white-nose syndrome of bats.</title>
        <authorList>
            <person name="Palmer J.M."/>
            <person name="Drees K.P."/>
            <person name="Foster J.T."/>
            <person name="Lindner D.L."/>
        </authorList>
    </citation>
    <scope>NUCLEOTIDE SEQUENCE [LARGE SCALE GENOMIC DNA]</scope>
    <source>
        <strain evidence="2">UAMH 10579</strain>
    </source>
</reference>
<reference evidence="1 2" key="1">
    <citation type="submission" date="2016-03" db="EMBL/GenBank/DDBJ databases">
        <title>Comparative genomics of Pseudogymnoascus destructans, the fungus causing white-nose syndrome of bats.</title>
        <authorList>
            <person name="Palmer J.M."/>
            <person name="Drees K.P."/>
            <person name="Foster J.T."/>
            <person name="Lindner D.L."/>
        </authorList>
    </citation>
    <scope>NUCLEOTIDE SEQUENCE [LARGE SCALE GENOMIC DNA]</scope>
    <source>
        <strain evidence="1 2">UAMH 10579</strain>
    </source>
</reference>
<sequence length="103" mass="11698">MREYLALGDVGGSTLLVKFIDDTEYEDFGFLLFCTDFSSDARCERFVVEWDLLLDKWLGEAGPETRFQRIAEKVFTRMVDDDCMGGMGADNVALYVLLPLPLN</sequence>
<dbReference type="GeneID" id="28835116"/>
<protein>
    <submittedName>
        <fullName evidence="1">Uncharacterized protein</fullName>
    </submittedName>
</protein>
<keyword evidence="2" id="KW-1185">Reference proteome</keyword>
<dbReference type="Proteomes" id="UP000091956">
    <property type="component" value="Unassembled WGS sequence"/>
</dbReference>
<accession>A0A1B8GW44</accession>
<dbReference type="STRING" id="342668.A0A1B8GW44"/>
<dbReference type="EMBL" id="KV460210">
    <property type="protein sequence ID" value="OBU00039.1"/>
    <property type="molecule type" value="Genomic_DNA"/>
</dbReference>